<keyword evidence="5" id="KW-0443">Lipid metabolism</keyword>
<feature type="non-terminal residue" evidence="9">
    <location>
        <position position="1"/>
    </location>
</feature>
<evidence type="ECO:0000313" key="9">
    <source>
        <dbReference type="EMBL" id="EPS65045.1"/>
    </source>
</evidence>
<dbReference type="Pfam" id="PF00561">
    <property type="entry name" value="Abhydrolase_1"/>
    <property type="match status" value="1"/>
</dbReference>
<dbReference type="InterPro" id="IPR029058">
    <property type="entry name" value="AB_hydrolase_fold"/>
</dbReference>
<evidence type="ECO:0000256" key="7">
    <source>
        <dbReference type="SAM" id="SignalP"/>
    </source>
</evidence>
<protein>
    <recommendedName>
        <fullName evidence="8">AB hydrolase-1 domain-containing protein</fullName>
    </recommendedName>
</protein>
<dbReference type="Gene3D" id="3.40.50.1820">
    <property type="entry name" value="alpha/beta hydrolase"/>
    <property type="match status" value="1"/>
</dbReference>
<gene>
    <name evidence="9" type="ORF">M569_09735</name>
</gene>
<keyword evidence="3" id="KW-0378">Hydrolase</keyword>
<feature type="domain" description="AB hydrolase-1" evidence="8">
    <location>
        <begin position="73"/>
        <end position="194"/>
    </location>
</feature>
<evidence type="ECO:0000313" key="10">
    <source>
        <dbReference type="Proteomes" id="UP000015453"/>
    </source>
</evidence>
<sequence length="215" mass="23791">LILFLLFSAADSADYFPLSDLQSKSPKSDFCAGVVEPSGLSCSQHTIQTEDGFHLGVQNVSSPYHIPQGRVSPVLLIHGLFTGGDCWFLDSQEQSLGFILANRGFEVWVGNVRGTRWSQGHTSLSVKDKKFWDWSWQELALYDLAAMIRFIHNVTNSKVLLVGHSQGTIISLAALSQPDIPKMVEAAALLCPISYLDHITAPFVLRLVHMHLDEV</sequence>
<comment type="similarity">
    <text evidence="1">Belongs to the AB hydrolase superfamily. Lipase family.</text>
</comment>
<keyword evidence="10" id="KW-1185">Reference proteome</keyword>
<comment type="caution">
    <text evidence="9">The sequence shown here is derived from an EMBL/GenBank/DDBJ whole genome shotgun (WGS) entry which is preliminary data.</text>
</comment>
<dbReference type="Proteomes" id="UP000015453">
    <property type="component" value="Unassembled WGS sequence"/>
</dbReference>
<name>S8CDU9_9LAMI</name>
<evidence type="ECO:0000259" key="8">
    <source>
        <dbReference type="Pfam" id="PF00561"/>
    </source>
</evidence>
<dbReference type="PANTHER" id="PTHR11005">
    <property type="entry name" value="LYSOSOMAL ACID LIPASE-RELATED"/>
    <property type="match status" value="1"/>
</dbReference>
<dbReference type="FunFam" id="3.40.50.1820:FF:000057">
    <property type="entry name" value="Lipase"/>
    <property type="match status" value="1"/>
</dbReference>
<dbReference type="GO" id="GO:0016042">
    <property type="term" value="P:lipid catabolic process"/>
    <property type="evidence" value="ECO:0007669"/>
    <property type="project" value="UniProtKB-KW"/>
</dbReference>
<dbReference type="EMBL" id="AUSU01004459">
    <property type="protein sequence ID" value="EPS65045.1"/>
    <property type="molecule type" value="Genomic_DNA"/>
</dbReference>
<dbReference type="SUPFAM" id="SSF53474">
    <property type="entry name" value="alpha/beta-Hydrolases"/>
    <property type="match status" value="1"/>
</dbReference>
<feature type="signal peptide" evidence="7">
    <location>
        <begin position="1"/>
        <end position="15"/>
    </location>
</feature>
<proteinExistence type="inferred from homology"/>
<dbReference type="GO" id="GO:0016787">
    <property type="term" value="F:hydrolase activity"/>
    <property type="evidence" value="ECO:0007669"/>
    <property type="project" value="UniProtKB-KW"/>
</dbReference>
<accession>S8CDU9</accession>
<feature type="non-terminal residue" evidence="9">
    <location>
        <position position="215"/>
    </location>
</feature>
<keyword evidence="4" id="KW-0442">Lipid degradation</keyword>
<dbReference type="OrthoDB" id="9974421at2759"/>
<feature type="chain" id="PRO_5012565250" description="AB hydrolase-1 domain-containing protein" evidence="7">
    <location>
        <begin position="16"/>
        <end position="215"/>
    </location>
</feature>
<dbReference type="InterPro" id="IPR000073">
    <property type="entry name" value="AB_hydrolase_1"/>
</dbReference>
<organism evidence="9 10">
    <name type="scientific">Genlisea aurea</name>
    <dbReference type="NCBI Taxonomy" id="192259"/>
    <lineage>
        <taxon>Eukaryota</taxon>
        <taxon>Viridiplantae</taxon>
        <taxon>Streptophyta</taxon>
        <taxon>Embryophyta</taxon>
        <taxon>Tracheophyta</taxon>
        <taxon>Spermatophyta</taxon>
        <taxon>Magnoliopsida</taxon>
        <taxon>eudicotyledons</taxon>
        <taxon>Gunneridae</taxon>
        <taxon>Pentapetalae</taxon>
        <taxon>asterids</taxon>
        <taxon>lamiids</taxon>
        <taxon>Lamiales</taxon>
        <taxon>Lentibulariaceae</taxon>
        <taxon>Genlisea</taxon>
    </lineage>
</organism>
<evidence type="ECO:0000256" key="3">
    <source>
        <dbReference type="ARBA" id="ARBA00022801"/>
    </source>
</evidence>
<keyword evidence="6" id="KW-0325">Glycoprotein</keyword>
<evidence type="ECO:0000256" key="5">
    <source>
        <dbReference type="ARBA" id="ARBA00023098"/>
    </source>
</evidence>
<reference evidence="9 10" key="1">
    <citation type="journal article" date="2013" name="BMC Genomics">
        <title>The miniature genome of a carnivorous plant Genlisea aurea contains a low number of genes and short non-coding sequences.</title>
        <authorList>
            <person name="Leushkin E.V."/>
            <person name="Sutormin R.A."/>
            <person name="Nabieva E.R."/>
            <person name="Penin A.A."/>
            <person name="Kondrashov A.S."/>
            <person name="Logacheva M.D."/>
        </authorList>
    </citation>
    <scope>NUCLEOTIDE SEQUENCE [LARGE SCALE GENOMIC DNA]</scope>
</reference>
<keyword evidence="2 7" id="KW-0732">Signal</keyword>
<dbReference type="AlphaFoldDB" id="S8CDU9"/>
<evidence type="ECO:0000256" key="2">
    <source>
        <dbReference type="ARBA" id="ARBA00022729"/>
    </source>
</evidence>
<evidence type="ECO:0000256" key="6">
    <source>
        <dbReference type="ARBA" id="ARBA00023180"/>
    </source>
</evidence>
<evidence type="ECO:0000256" key="1">
    <source>
        <dbReference type="ARBA" id="ARBA00010701"/>
    </source>
</evidence>
<evidence type="ECO:0000256" key="4">
    <source>
        <dbReference type="ARBA" id="ARBA00022963"/>
    </source>
</evidence>